<dbReference type="KEGG" id="obj:EIO64_03170"/>
<dbReference type="Gene3D" id="3.40.50.720">
    <property type="entry name" value="NAD(P)-binding Rossmann-like Domain"/>
    <property type="match status" value="1"/>
</dbReference>
<organism evidence="12 13">
    <name type="scientific">Dysosmobacter welbionis</name>
    <dbReference type="NCBI Taxonomy" id="2093857"/>
    <lineage>
        <taxon>Bacteria</taxon>
        <taxon>Bacillati</taxon>
        <taxon>Bacillota</taxon>
        <taxon>Clostridia</taxon>
        <taxon>Eubacteriales</taxon>
        <taxon>Oscillospiraceae</taxon>
        <taxon>Dysosmobacter</taxon>
    </lineage>
</organism>
<dbReference type="InterPro" id="IPR036291">
    <property type="entry name" value="NAD(P)-bd_dom_sf"/>
</dbReference>
<evidence type="ECO:0000256" key="3">
    <source>
        <dbReference type="ARBA" id="ARBA00022857"/>
    </source>
</evidence>
<evidence type="ECO:0000259" key="11">
    <source>
        <dbReference type="Pfam" id="PF14748"/>
    </source>
</evidence>
<dbReference type="Gene3D" id="1.10.3730.10">
    <property type="entry name" value="ProC C-terminal domain-like"/>
    <property type="match status" value="1"/>
</dbReference>
<dbReference type="AlphaFoldDB" id="A0A4D7AL26"/>
<gene>
    <name evidence="6 12" type="primary">proC</name>
    <name evidence="12" type="ORF">EIO64_03170</name>
</gene>
<keyword evidence="4 6" id="KW-0560">Oxidoreductase</keyword>
<feature type="domain" description="Pyrroline-5-carboxylate reductase catalytic N-terminal" evidence="10">
    <location>
        <begin position="4"/>
        <end position="97"/>
    </location>
</feature>
<dbReference type="RefSeq" id="WP_119311331.1">
    <property type="nucleotide sequence ID" value="NZ_CP034413.3"/>
</dbReference>
<dbReference type="InterPro" id="IPR028939">
    <property type="entry name" value="P5C_Rdtase_cat_N"/>
</dbReference>
<evidence type="ECO:0000256" key="9">
    <source>
        <dbReference type="RuleBase" id="RU003903"/>
    </source>
</evidence>
<dbReference type="UniPathway" id="UPA00098">
    <property type="reaction ID" value="UER00361"/>
</dbReference>
<dbReference type="InterPro" id="IPR000304">
    <property type="entry name" value="Pyrroline-COOH_reductase"/>
</dbReference>
<feature type="binding site" evidence="8">
    <location>
        <begin position="7"/>
        <end position="12"/>
    </location>
    <ligand>
        <name>NADP(+)</name>
        <dbReference type="ChEBI" id="CHEBI:58349"/>
    </ligand>
</feature>
<evidence type="ECO:0000256" key="4">
    <source>
        <dbReference type="ARBA" id="ARBA00023002"/>
    </source>
</evidence>
<dbReference type="InterPro" id="IPR008927">
    <property type="entry name" value="6-PGluconate_DH-like_C_sf"/>
</dbReference>
<dbReference type="InterPro" id="IPR029036">
    <property type="entry name" value="P5CR_dimer"/>
</dbReference>
<evidence type="ECO:0000313" key="13">
    <source>
        <dbReference type="Proteomes" id="UP000298642"/>
    </source>
</evidence>
<dbReference type="FunFam" id="1.10.3730.10:FF:000001">
    <property type="entry name" value="Pyrroline-5-carboxylate reductase"/>
    <property type="match status" value="1"/>
</dbReference>
<dbReference type="GO" id="GO:0004735">
    <property type="term" value="F:pyrroline-5-carboxylate reductase activity"/>
    <property type="evidence" value="ECO:0007669"/>
    <property type="project" value="UniProtKB-UniRule"/>
</dbReference>
<keyword evidence="13" id="KW-1185">Reference proteome</keyword>
<evidence type="ECO:0000256" key="5">
    <source>
        <dbReference type="ARBA" id="ARBA00058118"/>
    </source>
</evidence>
<comment type="catalytic activity">
    <reaction evidence="6">
        <text>L-proline + NAD(+) = (S)-1-pyrroline-5-carboxylate + NADH + 2 H(+)</text>
        <dbReference type="Rhea" id="RHEA:14105"/>
        <dbReference type="ChEBI" id="CHEBI:15378"/>
        <dbReference type="ChEBI" id="CHEBI:17388"/>
        <dbReference type="ChEBI" id="CHEBI:57540"/>
        <dbReference type="ChEBI" id="CHEBI:57945"/>
        <dbReference type="ChEBI" id="CHEBI:60039"/>
        <dbReference type="EC" id="1.5.1.2"/>
    </reaction>
</comment>
<dbReference type="EC" id="1.5.1.2" evidence="6 7"/>
<evidence type="ECO:0000256" key="2">
    <source>
        <dbReference type="ARBA" id="ARBA00022650"/>
    </source>
</evidence>
<evidence type="ECO:0000259" key="10">
    <source>
        <dbReference type="Pfam" id="PF03807"/>
    </source>
</evidence>
<dbReference type="PANTHER" id="PTHR11645:SF0">
    <property type="entry name" value="PYRROLINE-5-CARBOXYLATE REDUCTASE 3"/>
    <property type="match status" value="1"/>
</dbReference>
<sequence length="265" mass="27328">MATFGFIGTGNMGGALARAARKRLSGGEILLANRSATKAEALAQELDCRAVDNAAVAAGADYIFLGVKPYMVAGLMEKIGPVLAARKDRFVLVSMAAALTIPDLRERGCGDWPLIRIMPNTPSAIGEGVIFYTCDGVTAEEEAAFLENMAGAGRLLPLDDHLMDAGSAVAGCGPAFVDLFIEAMADGGVACGLTRPMAMECAAQTLIGAARLMLETGRHPGALKDAVCSPGGATIQGVRALEAGGFRSAVMEAVIAAYEKSAEMK</sequence>
<comment type="pathway">
    <text evidence="6 9">Amino-acid biosynthesis; L-proline biosynthesis; L-proline from L-glutamate 5-semialdehyde: step 1/1.</text>
</comment>
<dbReference type="PROSITE" id="PS00521">
    <property type="entry name" value="P5CR"/>
    <property type="match status" value="1"/>
</dbReference>
<dbReference type="SUPFAM" id="SSF51735">
    <property type="entry name" value="NAD(P)-binding Rossmann-fold domains"/>
    <property type="match status" value="1"/>
</dbReference>
<dbReference type="PANTHER" id="PTHR11645">
    <property type="entry name" value="PYRROLINE-5-CARBOXYLATE REDUCTASE"/>
    <property type="match status" value="1"/>
</dbReference>
<comment type="similarity">
    <text evidence="1 6 9">Belongs to the pyrroline-5-carboxylate reductase family.</text>
</comment>
<name>A0A4D7AL26_9FIRM</name>
<evidence type="ECO:0000256" key="7">
    <source>
        <dbReference type="NCBIfam" id="TIGR00112"/>
    </source>
</evidence>
<dbReference type="NCBIfam" id="TIGR00112">
    <property type="entry name" value="proC"/>
    <property type="match status" value="1"/>
</dbReference>
<dbReference type="Pfam" id="PF14748">
    <property type="entry name" value="P5CR_dimer"/>
    <property type="match status" value="1"/>
</dbReference>
<dbReference type="HAMAP" id="MF_01925">
    <property type="entry name" value="P5C_reductase"/>
    <property type="match status" value="1"/>
</dbReference>
<comment type="function">
    <text evidence="5 6">Catalyzes the reduction of 1-pyrroline-5-carboxylate (PCA) to L-proline.</text>
</comment>
<keyword evidence="6" id="KW-0963">Cytoplasm</keyword>
<accession>A0A4D7AL26</accession>
<keyword evidence="2 6" id="KW-0641">Proline biosynthesis</keyword>
<keyword evidence="6 9" id="KW-0028">Amino-acid biosynthesis</keyword>
<dbReference type="GO" id="GO:0055129">
    <property type="term" value="P:L-proline biosynthetic process"/>
    <property type="evidence" value="ECO:0007669"/>
    <property type="project" value="UniProtKB-UniRule"/>
</dbReference>
<evidence type="ECO:0000256" key="1">
    <source>
        <dbReference type="ARBA" id="ARBA00005525"/>
    </source>
</evidence>
<dbReference type="Proteomes" id="UP000298642">
    <property type="component" value="Chromosome"/>
</dbReference>
<comment type="subcellular location">
    <subcellularLocation>
        <location evidence="6">Cytoplasm</location>
    </subcellularLocation>
</comment>
<dbReference type="InterPro" id="IPR053790">
    <property type="entry name" value="P5CR-like_CS"/>
</dbReference>
<comment type="catalytic activity">
    <reaction evidence="6 9">
        <text>L-proline + NADP(+) = (S)-1-pyrroline-5-carboxylate + NADPH + 2 H(+)</text>
        <dbReference type="Rhea" id="RHEA:14109"/>
        <dbReference type="ChEBI" id="CHEBI:15378"/>
        <dbReference type="ChEBI" id="CHEBI:17388"/>
        <dbReference type="ChEBI" id="CHEBI:57783"/>
        <dbReference type="ChEBI" id="CHEBI:58349"/>
        <dbReference type="ChEBI" id="CHEBI:60039"/>
        <dbReference type="EC" id="1.5.1.2"/>
    </reaction>
</comment>
<feature type="binding site" evidence="8">
    <location>
        <position position="53"/>
    </location>
    <ligand>
        <name>NADPH</name>
        <dbReference type="ChEBI" id="CHEBI:57783"/>
    </ligand>
</feature>
<reference evidence="13" key="1">
    <citation type="submission" date="2018-12" db="EMBL/GenBank/DDBJ databases">
        <title>Dusodibacter welbiota gen. nov., sp. nov., isolated from human faeces and emended description of the Oscillibacter genus.</title>
        <authorList>
            <person name="Le Roy T."/>
            <person name="Van der Smissen P."/>
            <person name="Delzenne N."/>
            <person name="Muccioli G."/>
            <person name="Collet J.F."/>
            <person name="Cani P.D."/>
        </authorList>
    </citation>
    <scope>NUCLEOTIDE SEQUENCE [LARGE SCALE GENOMIC DNA]</scope>
    <source>
        <strain evidence="13">J115</strain>
    </source>
</reference>
<proteinExistence type="inferred from homology"/>
<dbReference type="GO" id="GO:0005737">
    <property type="term" value="C:cytoplasm"/>
    <property type="evidence" value="ECO:0007669"/>
    <property type="project" value="UniProtKB-SubCell"/>
</dbReference>
<evidence type="ECO:0000256" key="8">
    <source>
        <dbReference type="PIRSR" id="PIRSR000193-1"/>
    </source>
</evidence>
<dbReference type="SUPFAM" id="SSF48179">
    <property type="entry name" value="6-phosphogluconate dehydrogenase C-terminal domain-like"/>
    <property type="match status" value="1"/>
</dbReference>
<dbReference type="EMBL" id="CP034413">
    <property type="protein sequence ID" value="QCI58353.1"/>
    <property type="molecule type" value="Genomic_DNA"/>
</dbReference>
<dbReference type="Pfam" id="PF03807">
    <property type="entry name" value="F420_oxidored"/>
    <property type="match status" value="1"/>
</dbReference>
<dbReference type="PIRSF" id="PIRSF000193">
    <property type="entry name" value="Pyrrol-5-carb_rd"/>
    <property type="match status" value="1"/>
</dbReference>
<evidence type="ECO:0000313" key="12">
    <source>
        <dbReference type="EMBL" id="QCI58353.1"/>
    </source>
</evidence>
<keyword evidence="3 6" id="KW-0521">NADP</keyword>
<evidence type="ECO:0000256" key="6">
    <source>
        <dbReference type="HAMAP-Rule" id="MF_01925"/>
    </source>
</evidence>
<protein>
    <recommendedName>
        <fullName evidence="6 7">Pyrroline-5-carboxylate reductase</fullName>
        <shortName evidence="6">P5C reductase</shortName>
        <shortName evidence="6">P5CR</shortName>
        <ecNumber evidence="6 7">1.5.1.2</ecNumber>
    </recommendedName>
    <alternativeName>
        <fullName evidence="6">PCA reductase</fullName>
    </alternativeName>
</protein>
<feature type="domain" description="Pyrroline-5-carboxylate reductase dimerisation" evidence="11">
    <location>
        <begin position="161"/>
        <end position="264"/>
    </location>
</feature>